<keyword evidence="1" id="KW-0472">Membrane</keyword>
<reference evidence="3 4" key="1">
    <citation type="submission" date="2016-11" db="EMBL/GenBank/DDBJ databases">
        <title>The macronuclear genome of Stentor coeruleus: a giant cell with tiny introns.</title>
        <authorList>
            <person name="Slabodnick M."/>
            <person name="Ruby J.G."/>
            <person name="Reiff S.B."/>
            <person name="Swart E.C."/>
            <person name="Gosai S."/>
            <person name="Prabakaran S."/>
            <person name="Witkowska E."/>
            <person name="Larue G.E."/>
            <person name="Fisher S."/>
            <person name="Freeman R.M."/>
            <person name="Gunawardena J."/>
            <person name="Chu W."/>
            <person name="Stover N.A."/>
            <person name="Gregory B.D."/>
            <person name="Nowacki M."/>
            <person name="Derisi J."/>
            <person name="Roy S.W."/>
            <person name="Marshall W.F."/>
            <person name="Sood P."/>
        </authorList>
    </citation>
    <scope>NUCLEOTIDE SEQUENCE [LARGE SCALE GENOMIC DNA]</scope>
    <source>
        <strain evidence="3">WM001</strain>
    </source>
</reference>
<sequence>MLSIFLIPLFFIGQKVTKNRFSAWCKKMLGKYKFSYFVRFAIETYLDLGLLSLIEIKSKHINSPEGWLNIIVAWSMLCAVFLMPLIILIFSWQSYKSNIYVENENFMKKWGSLYYEFKNNKGFWSSQYYTLYMIRRLVYMMVLILMNDNLYLQFSIHLLFTILQLMYVFYFTPFKEKDVLLSLVFGEISTLLVIILSFLFIAETSKSTRRLTESAIVIIVITSLGCDMLISLVMIVKEAKETIEKIKEKYFKRKIMPKDVDDEKCMNIKVNSFMNSPHSSFRIIEVASMDNE</sequence>
<proteinExistence type="predicted"/>
<feature type="transmembrane region" description="Helical" evidence="1">
    <location>
        <begin position="66"/>
        <end position="90"/>
    </location>
</feature>
<protein>
    <submittedName>
        <fullName evidence="3">Uncharacterized protein</fullName>
    </submittedName>
</protein>
<evidence type="ECO:0000256" key="2">
    <source>
        <dbReference type="SAM" id="SignalP"/>
    </source>
</evidence>
<evidence type="ECO:0000256" key="1">
    <source>
        <dbReference type="SAM" id="Phobius"/>
    </source>
</evidence>
<keyword evidence="4" id="KW-1185">Reference proteome</keyword>
<dbReference type="Proteomes" id="UP000187209">
    <property type="component" value="Unassembled WGS sequence"/>
</dbReference>
<accession>A0A1R2BUG9</accession>
<feature type="transmembrane region" description="Helical" evidence="1">
    <location>
        <begin position="179"/>
        <end position="202"/>
    </location>
</feature>
<dbReference type="AlphaFoldDB" id="A0A1R2BUG9"/>
<gene>
    <name evidence="3" type="ORF">SteCoe_19504</name>
</gene>
<feature type="chain" id="PRO_5012073964" evidence="2">
    <location>
        <begin position="18"/>
        <end position="292"/>
    </location>
</feature>
<evidence type="ECO:0000313" key="4">
    <source>
        <dbReference type="Proteomes" id="UP000187209"/>
    </source>
</evidence>
<keyword evidence="2" id="KW-0732">Signal</keyword>
<name>A0A1R2BUG9_9CILI</name>
<keyword evidence="1" id="KW-0812">Transmembrane</keyword>
<feature type="signal peptide" evidence="2">
    <location>
        <begin position="1"/>
        <end position="17"/>
    </location>
</feature>
<evidence type="ECO:0000313" key="3">
    <source>
        <dbReference type="EMBL" id="OMJ80297.1"/>
    </source>
</evidence>
<dbReference type="OrthoDB" id="10636112at2759"/>
<comment type="caution">
    <text evidence="3">The sequence shown here is derived from an EMBL/GenBank/DDBJ whole genome shotgun (WGS) entry which is preliminary data.</text>
</comment>
<organism evidence="3 4">
    <name type="scientific">Stentor coeruleus</name>
    <dbReference type="NCBI Taxonomy" id="5963"/>
    <lineage>
        <taxon>Eukaryota</taxon>
        <taxon>Sar</taxon>
        <taxon>Alveolata</taxon>
        <taxon>Ciliophora</taxon>
        <taxon>Postciliodesmatophora</taxon>
        <taxon>Heterotrichea</taxon>
        <taxon>Heterotrichida</taxon>
        <taxon>Stentoridae</taxon>
        <taxon>Stentor</taxon>
    </lineage>
</organism>
<dbReference type="EMBL" id="MPUH01000430">
    <property type="protein sequence ID" value="OMJ80297.1"/>
    <property type="molecule type" value="Genomic_DNA"/>
</dbReference>
<keyword evidence="1" id="KW-1133">Transmembrane helix</keyword>
<feature type="transmembrane region" description="Helical" evidence="1">
    <location>
        <begin position="214"/>
        <end position="236"/>
    </location>
</feature>